<dbReference type="Gene3D" id="1.20.1510.10">
    <property type="entry name" value="Cation efflux protein transmembrane domain"/>
    <property type="match status" value="1"/>
</dbReference>
<feature type="transmembrane region" description="Helical" evidence="10">
    <location>
        <begin position="73"/>
        <end position="97"/>
    </location>
</feature>
<accession>A0A8C4RHI2</accession>
<dbReference type="GO" id="GO:0006882">
    <property type="term" value="P:intracellular zinc ion homeostasis"/>
    <property type="evidence" value="ECO:0007669"/>
    <property type="project" value="TreeGrafter"/>
</dbReference>
<dbReference type="InterPro" id="IPR002524">
    <property type="entry name" value="Cation_efflux"/>
</dbReference>
<dbReference type="AlphaFoldDB" id="A0A8C4RHI2"/>
<evidence type="ECO:0000256" key="1">
    <source>
        <dbReference type="ARBA" id="ARBA00004141"/>
    </source>
</evidence>
<feature type="transmembrane region" description="Helical" evidence="10">
    <location>
        <begin position="12"/>
        <end position="32"/>
    </location>
</feature>
<comment type="subcellular location">
    <subcellularLocation>
        <location evidence="1">Membrane</location>
        <topology evidence="1">Multi-pass membrane protein</topology>
    </subcellularLocation>
</comment>
<feature type="transmembrane region" description="Helical" evidence="10">
    <location>
        <begin position="113"/>
        <end position="133"/>
    </location>
</feature>
<dbReference type="InterPro" id="IPR058533">
    <property type="entry name" value="Cation_efflux_TM"/>
</dbReference>
<feature type="transmembrane region" description="Helical" evidence="10">
    <location>
        <begin position="227"/>
        <end position="251"/>
    </location>
</feature>
<feature type="domain" description="Cation efflux protein transmembrane" evidence="11">
    <location>
        <begin position="12"/>
        <end position="250"/>
    </location>
</feature>
<dbReference type="Ensembl" id="ENSECRT00000002261.1">
    <property type="protein sequence ID" value="ENSECRP00000002233.1"/>
    <property type="gene ID" value="ENSECRG00000001502.1"/>
</dbReference>
<dbReference type="GO" id="GO:0006828">
    <property type="term" value="P:manganese ion transport"/>
    <property type="evidence" value="ECO:0007669"/>
    <property type="project" value="TreeGrafter"/>
</dbReference>
<dbReference type="GO" id="GO:0016020">
    <property type="term" value="C:membrane"/>
    <property type="evidence" value="ECO:0007669"/>
    <property type="project" value="UniProtKB-SubCell"/>
</dbReference>
<comment type="catalytic activity">
    <reaction evidence="9">
        <text>Zn(2+)(in) + 2 H(+)(out) = Zn(2+)(out) + 2 H(+)(in)</text>
        <dbReference type="Rhea" id="RHEA:72627"/>
        <dbReference type="ChEBI" id="CHEBI:15378"/>
        <dbReference type="ChEBI" id="CHEBI:29105"/>
    </reaction>
</comment>
<evidence type="ECO:0000256" key="5">
    <source>
        <dbReference type="ARBA" id="ARBA00022692"/>
    </source>
</evidence>
<keyword evidence="14" id="KW-1185">Reference proteome</keyword>
<evidence type="ECO:0000256" key="8">
    <source>
        <dbReference type="ARBA" id="ARBA00023136"/>
    </source>
</evidence>
<dbReference type="Pfam" id="PF01545">
    <property type="entry name" value="Cation_efflux"/>
    <property type="match status" value="1"/>
</dbReference>
<reference evidence="13" key="1">
    <citation type="submission" date="2021-06" db="EMBL/GenBank/DDBJ databases">
        <authorList>
            <consortium name="Wellcome Sanger Institute Data Sharing"/>
        </authorList>
    </citation>
    <scope>NUCLEOTIDE SEQUENCE [LARGE SCALE GENOMIC DNA]</scope>
</reference>
<keyword evidence="7 10" id="KW-1133">Transmembrane helix</keyword>
<proteinExistence type="inferred from homology"/>
<dbReference type="SUPFAM" id="SSF160240">
    <property type="entry name" value="Cation efflux protein cytoplasmic domain-like"/>
    <property type="match status" value="1"/>
</dbReference>
<feature type="transmembrane region" description="Helical" evidence="10">
    <location>
        <begin position="44"/>
        <end position="61"/>
    </location>
</feature>
<dbReference type="NCBIfam" id="TIGR01297">
    <property type="entry name" value="CDF"/>
    <property type="match status" value="1"/>
</dbReference>
<dbReference type="SUPFAM" id="SSF161111">
    <property type="entry name" value="Cation efflux protein transmembrane domain-like"/>
    <property type="match status" value="1"/>
</dbReference>
<dbReference type="Proteomes" id="UP000694620">
    <property type="component" value="Chromosome 3"/>
</dbReference>
<protein>
    <submittedName>
        <fullName evidence="13">Solute carrier family 30 member 10</fullName>
    </submittedName>
</protein>
<reference evidence="13" key="2">
    <citation type="submission" date="2025-08" db="UniProtKB">
        <authorList>
            <consortium name="Ensembl"/>
        </authorList>
    </citation>
    <scope>IDENTIFICATION</scope>
</reference>
<dbReference type="InterPro" id="IPR027470">
    <property type="entry name" value="Cation_efflux_CTD"/>
</dbReference>
<name>A0A8C4RHI2_ERPCA</name>
<dbReference type="InterPro" id="IPR027469">
    <property type="entry name" value="Cation_efflux_TMD_sf"/>
</dbReference>
<comment type="similarity">
    <text evidence="2">Belongs to the cation diffusion facilitator (CDF) transporter (TC 2.A.4) family. SLC30A subfamily.</text>
</comment>
<dbReference type="GO" id="GO:0005385">
    <property type="term" value="F:zinc ion transmembrane transporter activity"/>
    <property type="evidence" value="ECO:0007669"/>
    <property type="project" value="TreeGrafter"/>
</dbReference>
<evidence type="ECO:0000256" key="10">
    <source>
        <dbReference type="SAM" id="Phobius"/>
    </source>
</evidence>
<dbReference type="PANTHER" id="PTHR45820">
    <property type="entry name" value="FI23527P1"/>
    <property type="match status" value="1"/>
</dbReference>
<evidence type="ECO:0000313" key="14">
    <source>
        <dbReference type="Proteomes" id="UP000694620"/>
    </source>
</evidence>
<evidence type="ECO:0000259" key="11">
    <source>
        <dbReference type="Pfam" id="PF01545"/>
    </source>
</evidence>
<dbReference type="Pfam" id="PF16916">
    <property type="entry name" value="ZT_dimer"/>
    <property type="match status" value="1"/>
</dbReference>
<dbReference type="PANTHER" id="PTHR45820:SF3">
    <property type="entry name" value="CALCIUM_MANGANESE ANTIPORTER SLC30A10"/>
    <property type="match status" value="1"/>
</dbReference>
<dbReference type="GeneTree" id="ENSGT00940000159967"/>
<keyword evidence="5 10" id="KW-0812">Transmembrane</keyword>
<evidence type="ECO:0000256" key="7">
    <source>
        <dbReference type="ARBA" id="ARBA00022989"/>
    </source>
</evidence>
<evidence type="ECO:0000256" key="9">
    <source>
        <dbReference type="ARBA" id="ARBA00048349"/>
    </source>
</evidence>
<reference evidence="13" key="3">
    <citation type="submission" date="2025-09" db="UniProtKB">
        <authorList>
            <consortium name="Ensembl"/>
        </authorList>
    </citation>
    <scope>IDENTIFICATION</scope>
</reference>
<feature type="transmembrane region" description="Helical" evidence="10">
    <location>
        <begin position="184"/>
        <end position="207"/>
    </location>
</feature>
<evidence type="ECO:0000256" key="6">
    <source>
        <dbReference type="ARBA" id="ARBA00022833"/>
    </source>
</evidence>
<evidence type="ECO:0000256" key="3">
    <source>
        <dbReference type="ARBA" id="ARBA00022448"/>
    </source>
</evidence>
<evidence type="ECO:0000256" key="4">
    <source>
        <dbReference type="ARBA" id="ARBA00022449"/>
    </source>
</evidence>
<feature type="domain" description="Cation efflux protein cytoplasmic" evidence="12">
    <location>
        <begin position="254"/>
        <end position="326"/>
    </location>
</feature>
<keyword evidence="4" id="KW-0050">Antiport</keyword>
<dbReference type="InterPro" id="IPR036837">
    <property type="entry name" value="Cation_efflux_CTD_sf"/>
</dbReference>
<evidence type="ECO:0000259" key="12">
    <source>
        <dbReference type="Pfam" id="PF16916"/>
    </source>
</evidence>
<keyword evidence="8 10" id="KW-0472">Membrane</keyword>
<evidence type="ECO:0000313" key="13">
    <source>
        <dbReference type="Ensembl" id="ENSECRP00000002233.1"/>
    </source>
</evidence>
<sequence length="413" mass="45881">MSRQTWKKWQLIFMLVDNGLFFLTEVILGYIGNSVTLISDSFSLLSNLLSLLLAILTPYACRYGPSCHITYGLTLFEVVGVLCNAVFLSSLCFTIFVQSTMRLIVAQKIDEPFLILVMGSLGVVVNAVELIVFRPFGFSKKHMFSFIKMNRESRKHNETVDDASDTEQATKKEPPVSSFNIRGVLLNIIGDLLGSLVVLVSALIFYFSPLSPEMPCNWKCYVDPCLSFLMVFIIMKNAFPLIKDATAILMLKVPDRILVKQLSEDLSSVPGVQGIHELHIWELSSGRSVASLHVKCADSLAFESINQQVQEIFHKAGVHSITIQPELTYQEKPSGKETSCTASCLSSDCETWMCCRIFVSRTEELKDKGETEAGIPNLPTGHPILSHATPFRVPVQLCLFSDCCLSNLCSPPS</sequence>
<dbReference type="GO" id="GO:0010312">
    <property type="term" value="P:detoxification of zinc ion"/>
    <property type="evidence" value="ECO:0007669"/>
    <property type="project" value="TreeGrafter"/>
</dbReference>
<organism evidence="13 14">
    <name type="scientific">Erpetoichthys calabaricus</name>
    <name type="common">Rope fish</name>
    <name type="synonym">Calamoichthys calabaricus</name>
    <dbReference type="NCBI Taxonomy" id="27687"/>
    <lineage>
        <taxon>Eukaryota</taxon>
        <taxon>Metazoa</taxon>
        <taxon>Chordata</taxon>
        <taxon>Craniata</taxon>
        <taxon>Vertebrata</taxon>
        <taxon>Euteleostomi</taxon>
        <taxon>Actinopterygii</taxon>
        <taxon>Polypteriformes</taxon>
        <taxon>Polypteridae</taxon>
        <taxon>Erpetoichthys</taxon>
    </lineage>
</organism>
<dbReference type="GO" id="GO:0015297">
    <property type="term" value="F:antiporter activity"/>
    <property type="evidence" value="ECO:0007669"/>
    <property type="project" value="UniProtKB-KW"/>
</dbReference>
<evidence type="ECO:0000256" key="2">
    <source>
        <dbReference type="ARBA" id="ARBA00008873"/>
    </source>
</evidence>
<keyword evidence="6" id="KW-0862">Zinc</keyword>
<keyword evidence="3" id="KW-0813">Transport</keyword>